<proteinExistence type="predicted"/>
<accession>A0A6J5Q4S7</accession>
<sequence>MPDYIIRQTPAANVTVISSPNQIVIQQPQPVTVCLSTGGTSYILLPATNATLGGVKVGANLTVDANGVLAAVGGMTQIANVTYGVSQIPNILGSNNARYVAGLKANTTTATFGNNTVVKESYSGLAYNPTTNVSLGHIAGFTDTYSDPDLFLKKQQFEVRASTLSYLALDQANAIVFSAGFSVAASGGAKLYFQNVLDDISTDMQIDSEGVTIFTNGIVTVNGDEVVTLEVARSLFAPLTFKGS</sequence>
<organism evidence="1">
    <name type="scientific">uncultured Caudovirales phage</name>
    <dbReference type="NCBI Taxonomy" id="2100421"/>
    <lineage>
        <taxon>Viruses</taxon>
        <taxon>Duplodnaviria</taxon>
        <taxon>Heunggongvirae</taxon>
        <taxon>Uroviricota</taxon>
        <taxon>Caudoviricetes</taxon>
        <taxon>Peduoviridae</taxon>
        <taxon>Maltschvirus</taxon>
        <taxon>Maltschvirus maltsch</taxon>
    </lineage>
</organism>
<evidence type="ECO:0000313" key="1">
    <source>
        <dbReference type="EMBL" id="CAB4178452.1"/>
    </source>
</evidence>
<protein>
    <submittedName>
        <fullName evidence="1">Uncharacterized protein</fullName>
    </submittedName>
</protein>
<dbReference type="EMBL" id="LR796967">
    <property type="protein sequence ID" value="CAB4178452.1"/>
    <property type="molecule type" value="Genomic_DNA"/>
</dbReference>
<evidence type="ECO:0000313" key="2">
    <source>
        <dbReference type="EMBL" id="CAB4219720.1"/>
    </source>
</evidence>
<reference evidence="1" key="1">
    <citation type="submission" date="2020-05" db="EMBL/GenBank/DDBJ databases">
        <authorList>
            <person name="Chiriac C."/>
            <person name="Salcher M."/>
            <person name="Ghai R."/>
            <person name="Kavagutti S V."/>
        </authorList>
    </citation>
    <scope>NUCLEOTIDE SEQUENCE</scope>
</reference>
<name>A0A6J5Q4S7_9CAUD</name>
<dbReference type="EMBL" id="LR797485">
    <property type="protein sequence ID" value="CAB4219720.1"/>
    <property type="molecule type" value="Genomic_DNA"/>
</dbReference>
<gene>
    <name evidence="1" type="ORF">UFOVP1021_17</name>
    <name evidence="2" type="ORF">UFOVP1622_38</name>
</gene>